<dbReference type="Pfam" id="PF19474">
    <property type="entry name" value="DUF6011"/>
    <property type="match status" value="1"/>
</dbReference>
<organism evidence="1">
    <name type="scientific">uncultured Caudovirales phage</name>
    <dbReference type="NCBI Taxonomy" id="2100421"/>
    <lineage>
        <taxon>Viruses</taxon>
        <taxon>Duplodnaviria</taxon>
        <taxon>Heunggongvirae</taxon>
        <taxon>Uroviricota</taxon>
        <taxon>Caudoviricetes</taxon>
        <taxon>Peduoviridae</taxon>
        <taxon>Maltschvirus</taxon>
        <taxon>Maltschvirus maltsch</taxon>
    </lineage>
</organism>
<evidence type="ECO:0000313" key="1">
    <source>
        <dbReference type="EMBL" id="CAB4168919.1"/>
    </source>
</evidence>
<name>A0A6J5PAK5_9CAUD</name>
<reference evidence="1" key="1">
    <citation type="submission" date="2020-05" db="EMBL/GenBank/DDBJ databases">
        <authorList>
            <person name="Chiriac C."/>
            <person name="Salcher M."/>
            <person name="Ghai R."/>
            <person name="Kavagutti S V."/>
        </authorList>
    </citation>
    <scope>NUCLEOTIDE SEQUENCE</scope>
</reference>
<dbReference type="InterPro" id="IPR046053">
    <property type="entry name" value="DUF6011"/>
</dbReference>
<dbReference type="EMBL" id="LR797364">
    <property type="protein sequence ID" value="CAB4210471.1"/>
    <property type="molecule type" value="Genomic_DNA"/>
</dbReference>
<protein>
    <submittedName>
        <fullName evidence="1">Uncharacterized protein</fullName>
    </submittedName>
</protein>
<evidence type="ECO:0000313" key="2">
    <source>
        <dbReference type="EMBL" id="CAB4210471.1"/>
    </source>
</evidence>
<dbReference type="EMBL" id="LR796841">
    <property type="protein sequence ID" value="CAB4168919.1"/>
    <property type="molecule type" value="Genomic_DNA"/>
</dbReference>
<proteinExistence type="predicted"/>
<accession>A0A6J5PAK5</accession>
<gene>
    <name evidence="2" type="ORF">UFOVP1413_21</name>
    <name evidence="1" type="ORF">UFOVP893_18</name>
</gene>
<sequence>MNDRIDDIFGDDLVAATTPKTLPQDAASVRIRETTPEFAERCPKCRGTGRFTSYTGRPLGQCFSCKGKGSKTFKTSPESRTAARTRTAVAKAEVIADHQAELKWLSDTLARRDRLPEGYASMLEGAQTRLLGGHELSDGQMAVIAKGMARSAQWAAERVQKPGTALDVTAIRTVLQSRKKVMVALFTFSLAPAHGNNPGAIYVKDNGQYVGKIPAGASTFAPGRDFDPSRLPALVEAMSDPAKAVKADAARRAKMLLEDPTMSIPCGCCGLTLTNPESIARGIGPICAGKWGF</sequence>